<comment type="caution">
    <text evidence="2">The sequence shown here is derived from an EMBL/GenBank/DDBJ whole genome shotgun (WGS) entry which is preliminary data.</text>
</comment>
<evidence type="ECO:0000256" key="1">
    <source>
        <dbReference type="SAM" id="MobiDB-lite"/>
    </source>
</evidence>
<reference evidence="2 3" key="2">
    <citation type="submission" date="2021-10" db="EMBL/GenBank/DDBJ databases">
        <authorList>
            <person name="Piombo E."/>
        </authorList>
    </citation>
    <scope>NUCLEOTIDE SEQUENCE [LARGE SCALE GENOMIC DNA]</scope>
</reference>
<dbReference type="AlphaFoldDB" id="A0A9N9UPR7"/>
<evidence type="ECO:0000313" key="3">
    <source>
        <dbReference type="Proteomes" id="UP000754883"/>
    </source>
</evidence>
<evidence type="ECO:0000313" key="2">
    <source>
        <dbReference type="EMBL" id="CAG9994678.1"/>
    </source>
</evidence>
<dbReference type="OrthoDB" id="10548024at2759"/>
<feature type="compositionally biased region" description="Basic and acidic residues" evidence="1">
    <location>
        <begin position="7"/>
        <end position="26"/>
    </location>
</feature>
<dbReference type="EMBL" id="CABFNO020001527">
    <property type="protein sequence ID" value="CAG9994678.1"/>
    <property type="molecule type" value="Genomic_DNA"/>
</dbReference>
<gene>
    <name evidence="2" type="ORF">CBYS24578_00013559</name>
</gene>
<organism evidence="2 3">
    <name type="scientific">Clonostachys byssicola</name>
    <dbReference type="NCBI Taxonomy" id="160290"/>
    <lineage>
        <taxon>Eukaryota</taxon>
        <taxon>Fungi</taxon>
        <taxon>Dikarya</taxon>
        <taxon>Ascomycota</taxon>
        <taxon>Pezizomycotina</taxon>
        <taxon>Sordariomycetes</taxon>
        <taxon>Hypocreomycetidae</taxon>
        <taxon>Hypocreales</taxon>
        <taxon>Bionectriaceae</taxon>
        <taxon>Clonostachys</taxon>
    </lineage>
</organism>
<reference evidence="3" key="1">
    <citation type="submission" date="2019-06" db="EMBL/GenBank/DDBJ databases">
        <authorList>
            <person name="Broberg M."/>
        </authorList>
    </citation>
    <scope>NUCLEOTIDE SEQUENCE [LARGE SCALE GENOMIC DNA]</scope>
</reference>
<dbReference type="Proteomes" id="UP000754883">
    <property type="component" value="Unassembled WGS sequence"/>
</dbReference>
<accession>A0A9N9UPR7</accession>
<sequence>MGLNENVPRDALDKAPRSDVRSGDEKDLTVSYAKLPVEPMCGERAWLSDFSRVLQRCQSGVRSPRALSNSALC</sequence>
<feature type="region of interest" description="Disordered" evidence="1">
    <location>
        <begin position="1"/>
        <end position="26"/>
    </location>
</feature>
<feature type="non-terminal residue" evidence="2">
    <location>
        <position position="73"/>
    </location>
</feature>
<proteinExistence type="predicted"/>
<protein>
    <submittedName>
        <fullName evidence="2">Uncharacterized protein</fullName>
    </submittedName>
</protein>
<name>A0A9N9UPR7_9HYPO</name>
<keyword evidence="3" id="KW-1185">Reference proteome</keyword>